<accession>A0ABX5KI11</accession>
<evidence type="ECO:0000256" key="1">
    <source>
        <dbReference type="SAM" id="Phobius"/>
    </source>
</evidence>
<name>A0ABX5KI11_9BURK</name>
<feature type="transmembrane region" description="Helical" evidence="1">
    <location>
        <begin position="196"/>
        <end position="219"/>
    </location>
</feature>
<proteinExistence type="predicted"/>
<comment type="caution">
    <text evidence="2">The sequence shown here is derived from an EMBL/GenBank/DDBJ whole genome shotgun (WGS) entry which is preliminary data.</text>
</comment>
<keyword evidence="1" id="KW-0812">Transmembrane</keyword>
<keyword evidence="3" id="KW-1185">Reference proteome</keyword>
<evidence type="ECO:0000313" key="2">
    <source>
        <dbReference type="EMBL" id="PVX75698.1"/>
    </source>
</evidence>
<keyword evidence="1" id="KW-1133">Transmembrane helix</keyword>
<dbReference type="EMBL" id="QEOB01000017">
    <property type="protein sequence ID" value="PVX75698.1"/>
    <property type="molecule type" value="Genomic_DNA"/>
</dbReference>
<reference evidence="2 3" key="1">
    <citation type="submission" date="2018-05" db="EMBL/GenBank/DDBJ databases">
        <title>Genomic Encyclopedia of Type Strains, Phase IV (KMG-V): Genome sequencing to study the core and pangenomes of soil and plant-associated prokaryotes.</title>
        <authorList>
            <person name="Whitman W."/>
        </authorList>
    </citation>
    <scope>NUCLEOTIDE SEQUENCE [LARGE SCALE GENOMIC DNA]</scope>
    <source>
        <strain evidence="2 3">SCZa-39</strain>
    </source>
</reference>
<gene>
    <name evidence="2" type="ORF">C7402_117110</name>
</gene>
<feature type="transmembrane region" description="Helical" evidence="1">
    <location>
        <begin position="93"/>
        <end position="113"/>
    </location>
</feature>
<sequence length="269" mass="30188">MVYQTMPDYMRVPLFDMPQDAQMWALYLFSALAVLTYLLAMYRCIAERSPNPLLYCLGGTVTCFLEPLLTRLLDATHAQNGQQLAYESLGQRVPWHAAISYTFYFGLAYLSLVPAFRERRYTARTIWLMLFGVTASAWIYEVPLIRVGLWSYFGDQPYQPFGLQPVYWSFASMAMLITPTALIARYEALLQGWSRIMIVALAPIGAIAGAAGACWPVWFALNSPYGHGVKVFAATLTILFALFIAWLAIPLVARQKQESPQALLLQAGA</sequence>
<protein>
    <submittedName>
        <fullName evidence="2">Uncharacterized protein</fullName>
    </submittedName>
</protein>
<feature type="transmembrane region" description="Helical" evidence="1">
    <location>
        <begin position="125"/>
        <end position="145"/>
    </location>
</feature>
<dbReference type="RefSeq" id="WP_116613374.1">
    <property type="nucleotide sequence ID" value="NZ_QEOB01000017.1"/>
</dbReference>
<feature type="transmembrane region" description="Helical" evidence="1">
    <location>
        <begin position="24"/>
        <end position="42"/>
    </location>
</feature>
<feature type="transmembrane region" description="Helical" evidence="1">
    <location>
        <begin position="231"/>
        <end position="253"/>
    </location>
</feature>
<feature type="transmembrane region" description="Helical" evidence="1">
    <location>
        <begin position="54"/>
        <end position="73"/>
    </location>
</feature>
<organism evidence="2 3">
    <name type="scientific">Paraburkholderia unamae</name>
    <dbReference type="NCBI Taxonomy" id="219649"/>
    <lineage>
        <taxon>Bacteria</taxon>
        <taxon>Pseudomonadati</taxon>
        <taxon>Pseudomonadota</taxon>
        <taxon>Betaproteobacteria</taxon>
        <taxon>Burkholderiales</taxon>
        <taxon>Burkholderiaceae</taxon>
        <taxon>Paraburkholderia</taxon>
    </lineage>
</organism>
<evidence type="ECO:0000313" key="3">
    <source>
        <dbReference type="Proteomes" id="UP000245712"/>
    </source>
</evidence>
<keyword evidence="1" id="KW-0472">Membrane</keyword>
<dbReference type="Proteomes" id="UP000245712">
    <property type="component" value="Unassembled WGS sequence"/>
</dbReference>
<feature type="transmembrane region" description="Helical" evidence="1">
    <location>
        <begin position="165"/>
        <end position="184"/>
    </location>
</feature>